<dbReference type="InterPro" id="IPR046341">
    <property type="entry name" value="SET_dom_sf"/>
</dbReference>
<dbReference type="AlphaFoldDB" id="A0A6A0AHN3"/>
<evidence type="ECO:0000313" key="3">
    <source>
        <dbReference type="Proteomes" id="UP000485058"/>
    </source>
</evidence>
<feature type="non-terminal residue" evidence="2">
    <location>
        <position position="231"/>
    </location>
</feature>
<dbReference type="PANTHER" id="PTHR47643">
    <property type="entry name" value="TPR DOMAIN PROTEIN (AFU_ORTHOLOGUE AFUA_5G12710)"/>
    <property type="match status" value="1"/>
</dbReference>
<dbReference type="PANTHER" id="PTHR47643:SF2">
    <property type="entry name" value="TPR DOMAIN PROTEIN (AFU_ORTHOLOGUE AFUA_5G12710)"/>
    <property type="match status" value="1"/>
</dbReference>
<organism evidence="2 3">
    <name type="scientific">Haematococcus lacustris</name>
    <name type="common">Green alga</name>
    <name type="synonym">Haematococcus pluvialis</name>
    <dbReference type="NCBI Taxonomy" id="44745"/>
    <lineage>
        <taxon>Eukaryota</taxon>
        <taxon>Viridiplantae</taxon>
        <taxon>Chlorophyta</taxon>
        <taxon>core chlorophytes</taxon>
        <taxon>Chlorophyceae</taxon>
        <taxon>CS clade</taxon>
        <taxon>Chlamydomonadales</taxon>
        <taxon>Haematococcaceae</taxon>
        <taxon>Haematococcus</taxon>
    </lineage>
</organism>
<dbReference type="InterPro" id="IPR001214">
    <property type="entry name" value="SET_dom"/>
</dbReference>
<dbReference type="Pfam" id="PF00856">
    <property type="entry name" value="SET"/>
    <property type="match status" value="1"/>
</dbReference>
<keyword evidence="3" id="KW-1185">Reference proteome</keyword>
<evidence type="ECO:0000313" key="2">
    <source>
        <dbReference type="EMBL" id="GFH32152.1"/>
    </source>
</evidence>
<dbReference type="EMBL" id="BLLF01006312">
    <property type="protein sequence ID" value="GFH32152.1"/>
    <property type="molecule type" value="Genomic_DNA"/>
</dbReference>
<feature type="domain" description="SET" evidence="1">
    <location>
        <begin position="70"/>
        <end position="115"/>
    </location>
</feature>
<dbReference type="SUPFAM" id="SSF82199">
    <property type="entry name" value="SET domain"/>
    <property type="match status" value="1"/>
</dbReference>
<reference evidence="2 3" key="1">
    <citation type="submission" date="2020-02" db="EMBL/GenBank/DDBJ databases">
        <title>Draft genome sequence of Haematococcus lacustris strain NIES-144.</title>
        <authorList>
            <person name="Morimoto D."/>
            <person name="Nakagawa S."/>
            <person name="Yoshida T."/>
            <person name="Sawayama S."/>
        </authorList>
    </citation>
    <scope>NUCLEOTIDE SEQUENCE [LARGE SCALE GENOMIC DNA]</scope>
    <source>
        <strain evidence="2 3">NIES-144</strain>
    </source>
</reference>
<dbReference type="Gene3D" id="2.170.270.10">
    <property type="entry name" value="SET domain"/>
    <property type="match status" value="1"/>
</dbReference>
<gene>
    <name evidence="2" type="ORF">HaLaN_31322</name>
</gene>
<dbReference type="CDD" id="cd20071">
    <property type="entry name" value="SET_SMYD"/>
    <property type="match status" value="1"/>
</dbReference>
<evidence type="ECO:0000259" key="1">
    <source>
        <dbReference type="Pfam" id="PF00856"/>
    </source>
</evidence>
<comment type="caution">
    <text evidence="2">The sequence shown here is derived from an EMBL/GenBank/DDBJ whole genome shotgun (WGS) entry which is preliminary data.</text>
</comment>
<dbReference type="InterPro" id="IPR053209">
    <property type="entry name" value="Gramillin-biosynth_MTr"/>
</dbReference>
<dbReference type="Proteomes" id="UP000485058">
    <property type="component" value="Unassembled WGS sequence"/>
</dbReference>
<accession>A0A6A0AHN3</accession>
<name>A0A6A0AHN3_HAELA</name>
<feature type="non-terminal residue" evidence="2">
    <location>
        <position position="1"/>
    </location>
</feature>
<protein>
    <submittedName>
        <fullName evidence="2">SET domain-containing protein</fullName>
    </submittedName>
</protein>
<proteinExistence type="predicted"/>
<sequence>AEPSAGSQARPPPSLATLDPKFWASRGRHDPQAPVISSGRLLGIIQSCACSDLQQDGPAMTLRTQKPVGFIGVWAEFALMNHSCAPNTAITVVQDRMLVHAGRDLEQGEELTRSYLPTVSMTAPAPQRQAALDEAGWGGWRCSCPRCTLEAAISPDLQELLQEALPRWVESNRREDIHMLAELYEEASLLVNELEEAVTAEPDLSDWERDLLRASAYDCYDMLVLCDEYVN</sequence>